<dbReference type="SUPFAM" id="SSF57716">
    <property type="entry name" value="Glucocorticoid receptor-like (DNA-binding domain)"/>
    <property type="match status" value="1"/>
</dbReference>
<dbReference type="eggNOG" id="COG1734">
    <property type="taxonomic scope" value="Bacteria"/>
</dbReference>
<dbReference type="Gene3D" id="1.20.120.910">
    <property type="entry name" value="DksA, coiled-coil domain"/>
    <property type="match status" value="1"/>
</dbReference>
<dbReference type="InterPro" id="IPR000962">
    <property type="entry name" value="Znf_DskA_TraR"/>
</dbReference>
<protein>
    <submittedName>
        <fullName evidence="7">Transcriptional regulator, TraR/DksA family</fullName>
    </submittedName>
</protein>
<sequence length="130" mass="14841">MVMTDEQLEAIRARLQQALAETTAEISEIDEQVRSFGAGEQDASYGVDNHIGDQADVVYEQERLLSVRDRLADRKVLIERAITKMDQGEYGYCENCKRPIPPDRLEALPFARYCIDCQADMDRRQGGGWR</sequence>
<keyword evidence="3" id="KW-0862">Zinc</keyword>
<evidence type="ECO:0000256" key="3">
    <source>
        <dbReference type="ARBA" id="ARBA00022833"/>
    </source>
</evidence>
<dbReference type="PANTHER" id="PTHR33823">
    <property type="entry name" value="RNA POLYMERASE-BINDING TRANSCRIPTION FACTOR DKSA-RELATED"/>
    <property type="match status" value="1"/>
</dbReference>
<dbReference type="RefSeq" id="WP_012870984.1">
    <property type="nucleotide sequence ID" value="NC_013523.1"/>
</dbReference>
<keyword evidence="5" id="KW-0175">Coiled coil</keyword>
<feature type="coiled-coil region" evidence="5">
    <location>
        <begin position="1"/>
        <end position="32"/>
    </location>
</feature>
<evidence type="ECO:0000256" key="1">
    <source>
        <dbReference type="ARBA" id="ARBA00022723"/>
    </source>
</evidence>
<reference evidence="7 8" key="2">
    <citation type="journal article" date="2010" name="Stand. Genomic Sci.">
        <title>Complete genome sequence of Desulfohalobium retbaense type strain (HR(100)).</title>
        <authorList>
            <person name="Spring S."/>
            <person name="Nolan M."/>
            <person name="Lapidus A."/>
            <person name="Glavina Del Rio T."/>
            <person name="Copeland A."/>
            <person name="Tice H."/>
            <person name="Cheng J.F."/>
            <person name="Lucas S."/>
            <person name="Land M."/>
            <person name="Chen F."/>
            <person name="Bruce D."/>
            <person name="Goodwin L."/>
            <person name="Pitluck S."/>
            <person name="Ivanova N."/>
            <person name="Mavromatis K."/>
            <person name="Mikhailova N."/>
            <person name="Pati A."/>
            <person name="Chen A."/>
            <person name="Palaniappan K."/>
            <person name="Hauser L."/>
            <person name="Chang Y.J."/>
            <person name="Jeffries C.D."/>
            <person name="Munk C."/>
            <person name="Kiss H."/>
            <person name="Chain P."/>
            <person name="Han C."/>
            <person name="Brettin T."/>
            <person name="Detter J.C."/>
            <person name="Schuler E."/>
            <person name="Goker M."/>
            <person name="Rohde M."/>
            <person name="Bristow J."/>
            <person name="Eisen J.A."/>
            <person name="Markowitz V."/>
            <person name="Hugenholtz P."/>
            <person name="Kyrpides N.C."/>
            <person name="Klenk H.P."/>
        </authorList>
    </citation>
    <scope>NUCLEOTIDE SEQUENCE [LARGE SCALE GENOMIC DNA]</scope>
    <source>
        <strain evidence="8">ATCC 49802 / DSM 20745 / S 6022</strain>
    </source>
</reference>
<dbReference type="SUPFAM" id="SSF109635">
    <property type="entry name" value="DnaK suppressor protein DksA, alpha-hairpin domain"/>
    <property type="match status" value="1"/>
</dbReference>
<keyword evidence="2" id="KW-0863">Zinc-finger</keyword>
<feature type="zinc finger region" description="dksA C4-type" evidence="4">
    <location>
        <begin position="93"/>
        <end position="117"/>
    </location>
</feature>
<dbReference type="AlphaFoldDB" id="D1C120"/>
<dbReference type="FunCoup" id="D1C120">
    <property type="interactions" value="96"/>
</dbReference>
<reference evidence="8" key="1">
    <citation type="submission" date="2009-11" db="EMBL/GenBank/DDBJ databases">
        <title>The complete chromosome 1 of Sphaerobacter thermophilus DSM 20745.</title>
        <authorList>
            <person name="Lucas S."/>
            <person name="Copeland A."/>
            <person name="Lapidus A."/>
            <person name="Glavina del Rio T."/>
            <person name="Dalin E."/>
            <person name="Tice H."/>
            <person name="Bruce D."/>
            <person name="Goodwin L."/>
            <person name="Pitluck S."/>
            <person name="Kyrpides N."/>
            <person name="Mavromatis K."/>
            <person name="Ivanova N."/>
            <person name="Mikhailova N."/>
            <person name="LaButti K.M."/>
            <person name="Clum A."/>
            <person name="Sun H.I."/>
            <person name="Brettin T."/>
            <person name="Detter J.C."/>
            <person name="Han C."/>
            <person name="Larimer F."/>
            <person name="Land M."/>
            <person name="Hauser L."/>
            <person name="Markowitz V."/>
            <person name="Cheng J.F."/>
            <person name="Hugenholtz P."/>
            <person name="Woyke T."/>
            <person name="Wu D."/>
            <person name="Steenblock K."/>
            <person name="Schneider S."/>
            <person name="Pukall R."/>
            <person name="Goeker M."/>
            <person name="Klenk H.P."/>
            <person name="Eisen J.A."/>
        </authorList>
    </citation>
    <scope>NUCLEOTIDE SEQUENCE [LARGE SCALE GENOMIC DNA]</scope>
    <source>
        <strain evidence="8">ATCC 49802 / DSM 20745 / S 6022</strain>
    </source>
</reference>
<organism evidence="7 8">
    <name type="scientific">Sphaerobacter thermophilus (strain ATCC 49802 / DSM 20745 / KCCM 41009 / NCIMB 13125 / S 6022)</name>
    <dbReference type="NCBI Taxonomy" id="479434"/>
    <lineage>
        <taxon>Bacteria</taxon>
        <taxon>Pseudomonadati</taxon>
        <taxon>Thermomicrobiota</taxon>
        <taxon>Thermomicrobia</taxon>
        <taxon>Sphaerobacterales</taxon>
        <taxon>Sphaerobacterineae</taxon>
        <taxon>Sphaerobacteraceae</taxon>
        <taxon>Sphaerobacter</taxon>
    </lineage>
</organism>
<dbReference type="PROSITE" id="PS51128">
    <property type="entry name" value="ZF_DKSA_2"/>
    <property type="match status" value="1"/>
</dbReference>
<evidence type="ECO:0000256" key="4">
    <source>
        <dbReference type="PROSITE-ProRule" id="PRU00510"/>
    </source>
</evidence>
<dbReference type="Pfam" id="PF01258">
    <property type="entry name" value="zf-dskA_traR"/>
    <property type="match status" value="1"/>
</dbReference>
<evidence type="ECO:0000313" key="8">
    <source>
        <dbReference type="Proteomes" id="UP000002027"/>
    </source>
</evidence>
<gene>
    <name evidence="7" type="ordered locus">Sthe_0499</name>
</gene>
<evidence type="ECO:0000313" key="7">
    <source>
        <dbReference type="EMBL" id="ACZ37937.1"/>
    </source>
</evidence>
<accession>D1C120</accession>
<evidence type="ECO:0000256" key="2">
    <source>
        <dbReference type="ARBA" id="ARBA00022771"/>
    </source>
</evidence>
<dbReference type="PROSITE" id="PS01102">
    <property type="entry name" value="ZF_DKSA_1"/>
    <property type="match status" value="1"/>
</dbReference>
<keyword evidence="1" id="KW-0479">Metal-binding</keyword>
<evidence type="ECO:0000256" key="5">
    <source>
        <dbReference type="SAM" id="Coils"/>
    </source>
</evidence>
<dbReference type="KEGG" id="sti:Sthe_0499"/>
<evidence type="ECO:0000259" key="6">
    <source>
        <dbReference type="Pfam" id="PF01258"/>
    </source>
</evidence>
<proteinExistence type="predicted"/>
<dbReference type="PANTHER" id="PTHR33823:SF4">
    <property type="entry name" value="GENERAL STRESS PROTEIN 16O"/>
    <property type="match status" value="1"/>
</dbReference>
<dbReference type="InterPro" id="IPR037187">
    <property type="entry name" value="DnaK_N"/>
</dbReference>
<dbReference type="GO" id="GO:0008270">
    <property type="term" value="F:zinc ion binding"/>
    <property type="evidence" value="ECO:0007669"/>
    <property type="project" value="UniProtKB-KW"/>
</dbReference>
<dbReference type="Proteomes" id="UP000002027">
    <property type="component" value="Chromosome 1"/>
</dbReference>
<keyword evidence="8" id="KW-1185">Reference proteome</keyword>
<dbReference type="InParanoid" id="D1C120"/>
<feature type="domain" description="Zinc finger DksA/TraR C4-type" evidence="6">
    <location>
        <begin position="88"/>
        <end position="120"/>
    </location>
</feature>
<dbReference type="HOGENOM" id="CLU_043144_3_1_0"/>
<dbReference type="InterPro" id="IPR020458">
    <property type="entry name" value="Znf_DskA_TraR_CS"/>
</dbReference>
<dbReference type="STRING" id="479434.Sthe_0499"/>
<name>D1C120_SPHTD</name>
<dbReference type="EMBL" id="CP001823">
    <property type="protein sequence ID" value="ACZ37937.1"/>
    <property type="molecule type" value="Genomic_DNA"/>
</dbReference>